<dbReference type="EC" id="2.7.1.24" evidence="5 6"/>
<dbReference type="GO" id="GO:0005737">
    <property type="term" value="C:cytoplasm"/>
    <property type="evidence" value="ECO:0007669"/>
    <property type="project" value="UniProtKB-SubCell"/>
</dbReference>
<dbReference type="PANTHER" id="PTHR10695:SF46">
    <property type="entry name" value="BIFUNCTIONAL COENZYME A SYNTHASE-RELATED"/>
    <property type="match status" value="1"/>
</dbReference>
<dbReference type="EMBL" id="JACDUS010000002">
    <property type="protein sequence ID" value="MBA2880875.1"/>
    <property type="molecule type" value="Genomic_DNA"/>
</dbReference>
<dbReference type="Gene3D" id="3.40.50.300">
    <property type="entry name" value="P-loop containing nucleotide triphosphate hydrolases"/>
    <property type="match status" value="1"/>
</dbReference>
<dbReference type="PROSITE" id="PS51219">
    <property type="entry name" value="DPCK"/>
    <property type="match status" value="1"/>
</dbReference>
<dbReference type="InterPro" id="IPR001977">
    <property type="entry name" value="Depp_CoAkinase"/>
</dbReference>
<feature type="binding site" evidence="5">
    <location>
        <begin position="24"/>
        <end position="29"/>
    </location>
    <ligand>
        <name>ATP</name>
        <dbReference type="ChEBI" id="CHEBI:30616"/>
    </ligand>
</feature>
<proteinExistence type="inferred from homology"/>
<dbReference type="InterPro" id="IPR027417">
    <property type="entry name" value="P-loop_NTPase"/>
</dbReference>
<evidence type="ECO:0000256" key="2">
    <source>
        <dbReference type="ARBA" id="ARBA00022741"/>
    </source>
</evidence>
<evidence type="ECO:0000256" key="6">
    <source>
        <dbReference type="NCBIfam" id="TIGR00152"/>
    </source>
</evidence>
<accession>A0A7W0C813</accession>
<keyword evidence="4 5" id="KW-0173">Coenzyme A biosynthesis</keyword>
<dbReference type="Proteomes" id="UP000525298">
    <property type="component" value="Unassembled WGS sequence"/>
</dbReference>
<dbReference type="RefSeq" id="WP_181550526.1">
    <property type="nucleotide sequence ID" value="NZ_JACDUS010000002.1"/>
</dbReference>
<evidence type="ECO:0000313" key="7">
    <source>
        <dbReference type="EMBL" id="MBA2880875.1"/>
    </source>
</evidence>
<keyword evidence="2 5" id="KW-0547">Nucleotide-binding</keyword>
<dbReference type="HAMAP" id="MF_00376">
    <property type="entry name" value="Dephospho_CoA_kinase"/>
    <property type="match status" value="1"/>
</dbReference>
<evidence type="ECO:0000313" key="8">
    <source>
        <dbReference type="Proteomes" id="UP000525298"/>
    </source>
</evidence>
<name>A0A7W0C813_9BACT</name>
<protein>
    <recommendedName>
        <fullName evidence="5 6">Dephospho-CoA kinase</fullName>
        <ecNumber evidence="5 6">2.7.1.24</ecNumber>
    </recommendedName>
    <alternativeName>
        <fullName evidence="5">Dephosphocoenzyme A kinase</fullName>
    </alternativeName>
</protein>
<comment type="subcellular location">
    <subcellularLocation>
        <location evidence="5">Cytoplasm</location>
    </subcellularLocation>
</comment>
<keyword evidence="5 7" id="KW-0418">Kinase</keyword>
<evidence type="ECO:0000256" key="1">
    <source>
        <dbReference type="ARBA" id="ARBA00009018"/>
    </source>
</evidence>
<dbReference type="NCBIfam" id="TIGR00152">
    <property type="entry name" value="dephospho-CoA kinase"/>
    <property type="match status" value="1"/>
</dbReference>
<dbReference type="UniPathway" id="UPA00241">
    <property type="reaction ID" value="UER00356"/>
</dbReference>
<evidence type="ECO:0000256" key="3">
    <source>
        <dbReference type="ARBA" id="ARBA00022840"/>
    </source>
</evidence>
<comment type="function">
    <text evidence="5">Catalyzes the phosphorylation of the 3'-hydroxyl group of dephosphocoenzyme A to form coenzyme A.</text>
</comment>
<dbReference type="AlphaFoldDB" id="A0A7W0C813"/>
<dbReference type="CDD" id="cd02022">
    <property type="entry name" value="DPCK"/>
    <property type="match status" value="1"/>
</dbReference>
<evidence type="ECO:0000256" key="5">
    <source>
        <dbReference type="HAMAP-Rule" id="MF_00376"/>
    </source>
</evidence>
<dbReference type="GO" id="GO:0015937">
    <property type="term" value="P:coenzyme A biosynthetic process"/>
    <property type="evidence" value="ECO:0007669"/>
    <property type="project" value="UniProtKB-UniRule"/>
</dbReference>
<keyword evidence="5" id="KW-0963">Cytoplasm</keyword>
<gene>
    <name evidence="5" type="primary">coaE</name>
    <name evidence="7" type="ORF">HNR65_001193</name>
</gene>
<sequence length="219" mass="24444">MGRQHTTPGQPCRLIKIGVTGGVGSGKSLVCRRLQASGVPVVSADQLARQAVEPHSRAHKQIVKRFGKDILTADGTIDRPRLRQIITQDEAARRDLESYVHPEVGVQMQNHFRSAAAQGAWLAAVEVPLLFEAGLQDQFDAVILVSGDTEVRIHRIMQRDNVSRQQARALMHIQMEEAQKRRMSDFIIENNGSIDQMHAQVDRVLEKLAEKYKKIGENG</sequence>
<organism evidence="7 8">
    <name type="scientific">Desulfosalsimonas propionicica</name>
    <dbReference type="NCBI Taxonomy" id="332175"/>
    <lineage>
        <taxon>Bacteria</taxon>
        <taxon>Pseudomonadati</taxon>
        <taxon>Thermodesulfobacteriota</taxon>
        <taxon>Desulfobacteria</taxon>
        <taxon>Desulfobacterales</taxon>
        <taxon>Desulfosalsimonadaceae</taxon>
        <taxon>Desulfosalsimonas</taxon>
    </lineage>
</organism>
<dbReference type="GO" id="GO:0004140">
    <property type="term" value="F:dephospho-CoA kinase activity"/>
    <property type="evidence" value="ECO:0007669"/>
    <property type="project" value="UniProtKB-UniRule"/>
</dbReference>
<dbReference type="PANTHER" id="PTHR10695">
    <property type="entry name" value="DEPHOSPHO-COA KINASE-RELATED"/>
    <property type="match status" value="1"/>
</dbReference>
<dbReference type="SUPFAM" id="SSF52540">
    <property type="entry name" value="P-loop containing nucleoside triphosphate hydrolases"/>
    <property type="match status" value="1"/>
</dbReference>
<comment type="similarity">
    <text evidence="1 5">Belongs to the CoaE family.</text>
</comment>
<dbReference type="Pfam" id="PF01121">
    <property type="entry name" value="CoaE"/>
    <property type="match status" value="1"/>
</dbReference>
<evidence type="ECO:0000256" key="4">
    <source>
        <dbReference type="ARBA" id="ARBA00022993"/>
    </source>
</evidence>
<keyword evidence="8" id="KW-1185">Reference proteome</keyword>
<comment type="caution">
    <text evidence="7">The sequence shown here is derived from an EMBL/GenBank/DDBJ whole genome shotgun (WGS) entry which is preliminary data.</text>
</comment>
<comment type="catalytic activity">
    <reaction evidence="5">
        <text>3'-dephospho-CoA + ATP = ADP + CoA + H(+)</text>
        <dbReference type="Rhea" id="RHEA:18245"/>
        <dbReference type="ChEBI" id="CHEBI:15378"/>
        <dbReference type="ChEBI" id="CHEBI:30616"/>
        <dbReference type="ChEBI" id="CHEBI:57287"/>
        <dbReference type="ChEBI" id="CHEBI:57328"/>
        <dbReference type="ChEBI" id="CHEBI:456216"/>
        <dbReference type="EC" id="2.7.1.24"/>
    </reaction>
</comment>
<comment type="pathway">
    <text evidence="5">Cofactor biosynthesis; coenzyme A biosynthesis; CoA from (R)-pantothenate: step 5/5.</text>
</comment>
<dbReference type="GO" id="GO:0005524">
    <property type="term" value="F:ATP binding"/>
    <property type="evidence" value="ECO:0007669"/>
    <property type="project" value="UniProtKB-UniRule"/>
</dbReference>
<keyword evidence="3 5" id="KW-0067">ATP-binding</keyword>
<keyword evidence="5 7" id="KW-0808">Transferase</keyword>
<reference evidence="7 8" key="1">
    <citation type="submission" date="2020-07" db="EMBL/GenBank/DDBJ databases">
        <title>Genomic Encyclopedia of Type Strains, Phase IV (KMG-IV): sequencing the most valuable type-strain genomes for metagenomic binning, comparative biology and taxonomic classification.</title>
        <authorList>
            <person name="Goeker M."/>
        </authorList>
    </citation>
    <scope>NUCLEOTIDE SEQUENCE [LARGE SCALE GENOMIC DNA]</scope>
    <source>
        <strain evidence="7 8">DSM 17721</strain>
    </source>
</reference>